<dbReference type="SUPFAM" id="SSF103481">
    <property type="entry name" value="Multidrug resistance efflux transporter EmrE"/>
    <property type="match status" value="2"/>
</dbReference>
<comment type="similarity">
    <text evidence="2">Belongs to the EamA transporter family.</text>
</comment>
<evidence type="ECO:0000256" key="3">
    <source>
        <dbReference type="ARBA" id="ARBA00022448"/>
    </source>
</evidence>
<evidence type="ECO:0000256" key="2">
    <source>
        <dbReference type="ARBA" id="ARBA00007362"/>
    </source>
</evidence>
<evidence type="ECO:0000256" key="7">
    <source>
        <dbReference type="ARBA" id="ARBA00023136"/>
    </source>
</evidence>
<gene>
    <name evidence="9" type="primary">rarD</name>
    <name evidence="9" type="ORF">KCG56_08015</name>
</gene>
<dbReference type="NCBIfam" id="TIGR00688">
    <property type="entry name" value="rarD"/>
    <property type="match status" value="1"/>
</dbReference>
<dbReference type="Proteomes" id="UP001057305">
    <property type="component" value="Chromosome"/>
</dbReference>
<evidence type="ECO:0000256" key="6">
    <source>
        <dbReference type="ARBA" id="ARBA00022989"/>
    </source>
</evidence>
<feature type="transmembrane region" description="Helical" evidence="8">
    <location>
        <begin position="105"/>
        <end position="123"/>
    </location>
</feature>
<dbReference type="GO" id="GO:0005886">
    <property type="term" value="C:plasma membrane"/>
    <property type="evidence" value="ECO:0007669"/>
    <property type="project" value="UniProtKB-SubCell"/>
</dbReference>
<evidence type="ECO:0000313" key="10">
    <source>
        <dbReference type="Proteomes" id="UP001057305"/>
    </source>
</evidence>
<proteinExistence type="inferred from homology"/>
<keyword evidence="3" id="KW-0813">Transport</keyword>
<evidence type="ECO:0000256" key="8">
    <source>
        <dbReference type="SAM" id="Phobius"/>
    </source>
</evidence>
<organism evidence="9 10">
    <name type="scientific">Neisseria subflava</name>
    <dbReference type="NCBI Taxonomy" id="28449"/>
    <lineage>
        <taxon>Bacteria</taxon>
        <taxon>Pseudomonadati</taxon>
        <taxon>Pseudomonadota</taxon>
        <taxon>Betaproteobacteria</taxon>
        <taxon>Neisseriales</taxon>
        <taxon>Neisseriaceae</taxon>
        <taxon>Neisseria</taxon>
    </lineage>
</organism>
<evidence type="ECO:0000313" key="9">
    <source>
        <dbReference type="EMBL" id="UTG71319.1"/>
    </source>
</evidence>
<feature type="transmembrane region" description="Helical" evidence="8">
    <location>
        <begin position="204"/>
        <end position="224"/>
    </location>
</feature>
<feature type="transmembrane region" description="Helical" evidence="8">
    <location>
        <begin position="7"/>
        <end position="25"/>
    </location>
</feature>
<feature type="transmembrane region" description="Helical" evidence="8">
    <location>
        <begin position="178"/>
        <end position="198"/>
    </location>
</feature>
<dbReference type="AlphaFoldDB" id="A0A9X9HWU3"/>
<evidence type="ECO:0000256" key="1">
    <source>
        <dbReference type="ARBA" id="ARBA00004651"/>
    </source>
</evidence>
<keyword evidence="5 8" id="KW-0812">Transmembrane</keyword>
<feature type="transmembrane region" description="Helical" evidence="8">
    <location>
        <begin position="75"/>
        <end position="93"/>
    </location>
</feature>
<dbReference type="RefSeq" id="WP_254321090.1">
    <property type="nucleotide sequence ID" value="NZ_CP073116.1"/>
</dbReference>
<feature type="transmembrane region" description="Helical" evidence="8">
    <location>
        <begin position="236"/>
        <end position="261"/>
    </location>
</feature>
<comment type="subcellular location">
    <subcellularLocation>
        <location evidence="1">Cell membrane</location>
        <topology evidence="1">Multi-pass membrane protein</topology>
    </subcellularLocation>
</comment>
<feature type="transmembrane region" description="Helical" evidence="8">
    <location>
        <begin position="267"/>
        <end position="289"/>
    </location>
</feature>
<keyword evidence="7 8" id="KW-0472">Membrane</keyword>
<feature type="transmembrane region" description="Helical" evidence="8">
    <location>
        <begin position="37"/>
        <end position="55"/>
    </location>
</feature>
<dbReference type="EMBL" id="CP073116">
    <property type="protein sequence ID" value="UTG71319.1"/>
    <property type="molecule type" value="Genomic_DNA"/>
</dbReference>
<name>A0A9X9HWU3_NEISU</name>
<evidence type="ECO:0000256" key="5">
    <source>
        <dbReference type="ARBA" id="ARBA00022692"/>
    </source>
</evidence>
<evidence type="ECO:0000256" key="4">
    <source>
        <dbReference type="ARBA" id="ARBA00022475"/>
    </source>
</evidence>
<accession>A0A9X9HWU3</accession>
<dbReference type="InterPro" id="IPR037185">
    <property type="entry name" value="EmrE-like"/>
</dbReference>
<keyword evidence="4" id="KW-1003">Cell membrane</keyword>
<sequence>MTNLSKGLLAAVASNLLFSMLFLYGMWMRPMTGTEVFAWRMVAMLSALCVLMTMVNGWQAAMRFAYDVGRDWKRWLLIVLPTPIFASQLWLFVWGPVNGEGVNIAMGYFLFPLAMMLGGRIWFKERLNRLQRVAVILACAGVACELVRSGAFSWTTVWVFGTYPFYYLLRRKLGVPSLIGLTFDLMMITPFALAYIVLATDTPAMIAAKPVLIFFIVLLGFNSAISMHLNLKANQLLPVAVFGMLSYLEPVLLFIVSIVWLGEPVQGGALIGYGLIWSGLCVMIANGLLGMKKEKKLAKFD</sequence>
<protein>
    <submittedName>
        <fullName evidence="9">EamA family transporter RarD</fullName>
    </submittedName>
</protein>
<dbReference type="InterPro" id="IPR004626">
    <property type="entry name" value="RarD"/>
</dbReference>
<keyword evidence="6 8" id="KW-1133">Transmembrane helix</keyword>
<reference evidence="9" key="1">
    <citation type="submission" date="2021-04" db="EMBL/GenBank/DDBJ databases">
        <title>Characterizing Neisseria spp. as novel respiratory pathobionts in bronchiectasis.</title>
        <authorList>
            <person name="Li L."/>
            <person name="Mac Aogain M."/>
            <person name="Xu T."/>
            <person name="Jaggi T.K."/>
            <person name="Chan L.Y."/>
            <person name="Keir H.R."/>
            <person name="Dicker A.J."/>
            <person name="Qu J."/>
            <person name="Liu Y."/>
            <person name="Chen H.S."/>
            <person name="Koh M.S."/>
            <person name="Ong T.H."/>
            <person name="Lim A.Y.H."/>
            <person name="Abisheganaden J."/>
            <person name="Low T.B."/>
            <person name="Oliver B.G."/>
            <person name="Tan N.S."/>
            <person name="Fang M."/>
            <person name="Chalmers J.D."/>
            <person name="Chotirmall S.H."/>
        </authorList>
    </citation>
    <scope>NUCLEOTIDE SEQUENCE</scope>
    <source>
        <strain evidence="9">TT0073</strain>
    </source>
</reference>